<gene>
    <name evidence="1" type="ORF">HLH15_11675</name>
</gene>
<dbReference type="Proteomes" id="UP000555322">
    <property type="component" value="Unassembled WGS sequence"/>
</dbReference>
<name>A0ABX1UWQ9_9GAMM</name>
<reference evidence="1 2" key="1">
    <citation type="submission" date="2020-04" db="EMBL/GenBank/DDBJ databases">
        <title>Acinetobacter Taxon 24.</title>
        <authorList>
            <person name="Nemec A."/>
            <person name="Radolfova-Krizova L."/>
            <person name="Higgins P.G."/>
            <person name="Spanelova P."/>
        </authorList>
    </citation>
    <scope>NUCLEOTIDE SEQUENCE [LARGE SCALE GENOMIC DNA]</scope>
    <source>
        <strain evidence="1 2">ANC 5084</strain>
    </source>
</reference>
<evidence type="ECO:0000313" key="2">
    <source>
        <dbReference type="Proteomes" id="UP000555322"/>
    </source>
</evidence>
<comment type="caution">
    <text evidence="1">The sequence shown here is derived from an EMBL/GenBank/DDBJ whole genome shotgun (WGS) entry which is preliminary data.</text>
</comment>
<dbReference type="Gene3D" id="1.20.910.10">
    <property type="entry name" value="Heme oxygenase-like"/>
    <property type="match status" value="1"/>
</dbReference>
<dbReference type="Pfam" id="PF14518">
    <property type="entry name" value="Haem_oxygenas_2"/>
    <property type="match status" value="1"/>
</dbReference>
<proteinExistence type="predicted"/>
<dbReference type="SMART" id="SM01236">
    <property type="entry name" value="Haem_oxygenase_2"/>
    <property type="match status" value="1"/>
</dbReference>
<evidence type="ECO:0000313" key="1">
    <source>
        <dbReference type="EMBL" id="NNH27096.1"/>
    </source>
</evidence>
<keyword evidence="2" id="KW-1185">Reference proteome</keyword>
<accession>A0ABX1UWQ9</accession>
<dbReference type="InterPro" id="IPR016084">
    <property type="entry name" value="Haem_Oase-like_multi-hlx"/>
</dbReference>
<dbReference type="EMBL" id="JABERJ010000029">
    <property type="protein sequence ID" value="NNH27096.1"/>
    <property type="molecule type" value="Genomic_DNA"/>
</dbReference>
<protein>
    <submittedName>
        <fullName evidence="1">Iron-containing redox enzyme family protein</fullName>
    </submittedName>
</protein>
<organism evidence="1 2">
    <name type="scientific">Acinetobacter terrestris</name>
    <dbReference type="NCBI Taxonomy" id="2529843"/>
    <lineage>
        <taxon>Bacteria</taxon>
        <taxon>Pseudomonadati</taxon>
        <taxon>Pseudomonadota</taxon>
        <taxon>Gammaproteobacteria</taxon>
        <taxon>Moraxellales</taxon>
        <taxon>Moraxellaceae</taxon>
        <taxon>Acinetobacter</taxon>
        <taxon>Acinetobacter Taxon 24</taxon>
    </lineage>
</organism>
<sequence>MPVAVKERLLDLLDKNHQSYCDLVTFFLDSNISAPDKERKASAFLKKEIHTLNSSYSDFPSNLSEIHEWIVNSNHNQCHEYQLYKERRNSGAEREYFKNVGQAFEFLIKVAPVKRVDGSWLYSIVHYWNDPVFRDLIQIYVEELGLGLPKANHVTVYDDLLFSLGLEHFVLELEDEYYHQPAIQLALAYAPPEFIPEIIGFNLGYEQLPLHLLITNYELKELGINSQYFNLHITIDNMDNGHAHLSIKALEKIYSKFKDKDAFMDKVKAGFALNNKGLSSRQIIKNLNLEAMVLKIFKRKALVGNVIHSDKCKLNNRSINEWLSEPNLVEEFVDLLIEKQWIKMNRDPEESRFWQLISHEEGKMYGVFNSTEKQIIYDWIAGEHSKNFDLKHQRINAALKNKNDFMFSYLSDGELEDIQQQISETGNLAIKMNKLLPYLAPHAHHNEVGLWCTQRFVDFLFPFLSDKKSSSFKISSKHNF</sequence>
<dbReference type="RefSeq" id="WP_171536761.1">
    <property type="nucleotide sequence ID" value="NZ_JABERJ010000029.1"/>
</dbReference>